<accession>A0ABV9TML8</accession>
<proteinExistence type="predicted"/>
<keyword evidence="2" id="KW-1185">Reference proteome</keyword>
<feature type="non-terminal residue" evidence="1">
    <location>
        <position position="1"/>
    </location>
</feature>
<evidence type="ECO:0000313" key="1">
    <source>
        <dbReference type="EMBL" id="MFC4904656.1"/>
    </source>
</evidence>
<protein>
    <submittedName>
        <fullName evidence="1">Uncharacterized protein</fullName>
    </submittedName>
</protein>
<gene>
    <name evidence="1" type="ORF">ACFPCS_13860</name>
</gene>
<evidence type="ECO:0000313" key="2">
    <source>
        <dbReference type="Proteomes" id="UP001595797"/>
    </source>
</evidence>
<reference evidence="2" key="1">
    <citation type="journal article" date="2019" name="Int. J. Syst. Evol. Microbiol.">
        <title>The Global Catalogue of Microorganisms (GCM) 10K type strain sequencing project: providing services to taxonomists for standard genome sequencing and annotation.</title>
        <authorList>
            <consortium name="The Broad Institute Genomics Platform"/>
            <consortium name="The Broad Institute Genome Sequencing Center for Infectious Disease"/>
            <person name="Wu L."/>
            <person name="Ma J."/>
        </authorList>
    </citation>
    <scope>NUCLEOTIDE SEQUENCE [LARGE SCALE GENOMIC DNA]</scope>
    <source>
        <strain evidence="2">CGMCC 4.6946</strain>
    </source>
</reference>
<comment type="caution">
    <text evidence="1">The sequence shown here is derived from an EMBL/GenBank/DDBJ whole genome shotgun (WGS) entry which is preliminary data.</text>
</comment>
<name>A0ABV9TML8_9MICC</name>
<dbReference type="Proteomes" id="UP001595797">
    <property type="component" value="Unassembled WGS sequence"/>
</dbReference>
<sequence length="66" mass="7238">ASYFLGMSSSFIERKRHQTRDGSLLVSQAGVFVTEDLGPPIDMREDVVLGRVSLLACTNGAQQILR</sequence>
<organism evidence="1 2">
    <name type="scientific">Kocuria oceani</name>
    <dbReference type="NCBI Taxonomy" id="988827"/>
    <lineage>
        <taxon>Bacteria</taxon>
        <taxon>Bacillati</taxon>
        <taxon>Actinomycetota</taxon>
        <taxon>Actinomycetes</taxon>
        <taxon>Micrococcales</taxon>
        <taxon>Micrococcaceae</taxon>
        <taxon>Kocuria</taxon>
    </lineage>
</organism>
<dbReference type="RefSeq" id="WP_380113583.1">
    <property type="nucleotide sequence ID" value="NZ_JBHSIW010000019.1"/>
</dbReference>
<dbReference type="EMBL" id="JBHSIW010000019">
    <property type="protein sequence ID" value="MFC4904656.1"/>
    <property type="molecule type" value="Genomic_DNA"/>
</dbReference>